<proteinExistence type="predicted"/>
<dbReference type="Proteomes" id="UP000789595">
    <property type="component" value="Unassembled WGS sequence"/>
</dbReference>
<dbReference type="Gene3D" id="3.30.160.60">
    <property type="entry name" value="Classic Zinc Finger"/>
    <property type="match status" value="1"/>
</dbReference>
<protein>
    <recommendedName>
        <fullName evidence="4">U1-type domain-containing protein</fullName>
    </recommendedName>
</protein>
<feature type="compositionally biased region" description="Acidic residues" evidence="1">
    <location>
        <begin position="172"/>
        <end position="186"/>
    </location>
</feature>
<keyword evidence="3" id="KW-1185">Reference proteome</keyword>
<comment type="caution">
    <text evidence="2">The sequence shown here is derived from an EMBL/GenBank/DDBJ whole genome shotgun (WGS) entry which is preliminary data.</text>
</comment>
<feature type="region of interest" description="Disordered" evidence="1">
    <location>
        <begin position="74"/>
        <end position="151"/>
    </location>
</feature>
<dbReference type="InterPro" id="IPR036236">
    <property type="entry name" value="Znf_C2H2_sf"/>
</dbReference>
<evidence type="ECO:0008006" key="4">
    <source>
        <dbReference type="Google" id="ProtNLM"/>
    </source>
</evidence>
<gene>
    <name evidence="2" type="ORF">PECAL_5P04140</name>
</gene>
<accession>A0A8J2X5F1</accession>
<feature type="non-terminal residue" evidence="2">
    <location>
        <position position="1"/>
    </location>
</feature>
<evidence type="ECO:0000256" key="1">
    <source>
        <dbReference type="SAM" id="MobiDB-lite"/>
    </source>
</evidence>
<evidence type="ECO:0000313" key="2">
    <source>
        <dbReference type="EMBL" id="CAH0375866.1"/>
    </source>
</evidence>
<organism evidence="2 3">
    <name type="scientific">Pelagomonas calceolata</name>
    <dbReference type="NCBI Taxonomy" id="35677"/>
    <lineage>
        <taxon>Eukaryota</taxon>
        <taxon>Sar</taxon>
        <taxon>Stramenopiles</taxon>
        <taxon>Ochrophyta</taxon>
        <taxon>Pelagophyceae</taxon>
        <taxon>Pelagomonadales</taxon>
        <taxon>Pelagomonadaceae</taxon>
        <taxon>Pelagomonas</taxon>
    </lineage>
</organism>
<feature type="non-terminal residue" evidence="2">
    <location>
        <position position="337"/>
    </location>
</feature>
<dbReference type="SUPFAM" id="SSF57667">
    <property type="entry name" value="beta-beta-alpha zinc fingers"/>
    <property type="match status" value="1"/>
</dbReference>
<feature type="region of interest" description="Disordered" evidence="1">
    <location>
        <begin position="166"/>
        <end position="192"/>
    </location>
</feature>
<feature type="compositionally biased region" description="Basic residues" evidence="1">
    <location>
        <begin position="74"/>
        <end position="83"/>
    </location>
</feature>
<sequence>QVLRRSRRAVGLTETGYCLKGRSCAVLSVAKHLLCDRCSISWRQSSRTATATLQYCPRDAITMGKTKLKLASKLAKKRKKLKKAPPPPPPDPSSSSSSDDSSSDASSNSDTSSAGDAAAGRVDERTPASSSSDDDDSDAAPNLSGDAELEGVLTLDERIALLEAELARESSDSDSDGSDDDSDDDSGDVRPKKVARGVLASLVDDRIPPLPAHLLPQAPPKKRHFDGPPQRTKPGTPDAAFARASPAQLQQAHRLVDACAASEKVKRELYCRLCAFQGTDLADLERHRRSDLHMVATRVWRDRSYCKLCRVQTTSPNELAVHLTCKKHKERLAEVEG</sequence>
<dbReference type="EMBL" id="CAKKNE010000005">
    <property type="protein sequence ID" value="CAH0375866.1"/>
    <property type="molecule type" value="Genomic_DNA"/>
</dbReference>
<feature type="compositionally biased region" description="Low complexity" evidence="1">
    <location>
        <begin position="93"/>
        <end position="119"/>
    </location>
</feature>
<feature type="region of interest" description="Disordered" evidence="1">
    <location>
        <begin position="208"/>
        <end position="240"/>
    </location>
</feature>
<dbReference type="OrthoDB" id="434647at2759"/>
<evidence type="ECO:0000313" key="3">
    <source>
        <dbReference type="Proteomes" id="UP000789595"/>
    </source>
</evidence>
<name>A0A8J2X5F1_9STRA</name>
<dbReference type="AlphaFoldDB" id="A0A8J2X5F1"/>
<reference evidence="2" key="1">
    <citation type="submission" date="2021-11" db="EMBL/GenBank/DDBJ databases">
        <authorList>
            <consortium name="Genoscope - CEA"/>
            <person name="William W."/>
        </authorList>
    </citation>
    <scope>NUCLEOTIDE SEQUENCE</scope>
</reference>